<proteinExistence type="predicted"/>
<gene>
    <name evidence="2" type="ORF">Ccel01_09430</name>
    <name evidence="3" type="ORF">FOG94_07515</name>
</gene>
<evidence type="ECO:0000313" key="4">
    <source>
        <dbReference type="Proteomes" id="UP000319068"/>
    </source>
</evidence>
<dbReference type="Proteomes" id="UP001165168">
    <property type="component" value="Unassembled WGS sequence"/>
</dbReference>
<keyword evidence="4" id="KW-1185">Reference proteome</keyword>
<dbReference type="AlphaFoldDB" id="A0AAV5P380"/>
<name>A0AAV5P380_CELCE</name>
<evidence type="ECO:0000313" key="2">
    <source>
        <dbReference type="EMBL" id="GLY56341.1"/>
    </source>
</evidence>
<dbReference type="RefSeq" id="WP_034654903.1">
    <property type="nucleotide sequence ID" value="NZ_BSTG01000001.1"/>
</dbReference>
<sequence>MAGIDDILSTVPLDQLAGRLGVDEATAQRAVGAALPALLGGLRANAQDPAGAASLGEALAQHDPALVEGGVDLDDVDTDDGRKIVGHVFGQNEQAVVAQLAQSTGTGKDLLAKVLPALAPIALAFLAKQLGGAGSSGGATTGTSGGTAGGTSGGTAAGKGAGERPGTSQTGGGGLGDVLGGLLGGGSGSGGGLGDLLGGLGGLLGGGRR</sequence>
<reference evidence="3 4" key="1">
    <citation type="submission" date="2019-07" db="EMBL/GenBank/DDBJ databases">
        <title>Complete Genome Sequence and Methylome Analysis of Arthrobacter luteus NEB113.</title>
        <authorList>
            <person name="Fomenkov A."/>
            <person name="Anton B.P."/>
            <person name="Vincze T."/>
            <person name="Roberts R.J."/>
        </authorList>
    </citation>
    <scope>NUCLEOTIDE SEQUENCE [LARGE SCALE GENOMIC DNA]</scope>
    <source>
        <strain evidence="3 4">NEB113</strain>
    </source>
</reference>
<accession>A0AAV5P380</accession>
<dbReference type="InterPro" id="IPR009282">
    <property type="entry name" value="DUF937"/>
</dbReference>
<reference evidence="2" key="2">
    <citation type="submission" date="2023-03" db="EMBL/GenBank/DDBJ databases">
        <title>Cellulosimicrobium cellulans NBRC 103059.</title>
        <authorList>
            <person name="Ichikawa N."/>
            <person name="Sato H."/>
            <person name="Tonouchi N."/>
        </authorList>
    </citation>
    <scope>NUCLEOTIDE SEQUENCE</scope>
    <source>
        <strain evidence="2">NBRC 103059</strain>
    </source>
</reference>
<evidence type="ECO:0000256" key="1">
    <source>
        <dbReference type="SAM" id="MobiDB-lite"/>
    </source>
</evidence>
<dbReference type="Proteomes" id="UP000319068">
    <property type="component" value="Chromosome"/>
</dbReference>
<dbReference type="EMBL" id="CP041694">
    <property type="protein sequence ID" value="QDP75018.1"/>
    <property type="molecule type" value="Genomic_DNA"/>
</dbReference>
<evidence type="ECO:0000313" key="3">
    <source>
        <dbReference type="EMBL" id="QDP75018.1"/>
    </source>
</evidence>
<organism evidence="2 5">
    <name type="scientific">Cellulosimicrobium cellulans</name>
    <name type="common">Arthrobacter luteus</name>
    <dbReference type="NCBI Taxonomy" id="1710"/>
    <lineage>
        <taxon>Bacteria</taxon>
        <taxon>Bacillati</taxon>
        <taxon>Actinomycetota</taxon>
        <taxon>Actinomycetes</taxon>
        <taxon>Micrococcales</taxon>
        <taxon>Promicromonosporaceae</taxon>
        <taxon>Cellulosimicrobium</taxon>
    </lineage>
</organism>
<dbReference type="EMBL" id="BSTG01000001">
    <property type="protein sequence ID" value="GLY56341.1"/>
    <property type="molecule type" value="Genomic_DNA"/>
</dbReference>
<feature type="compositionally biased region" description="Gly residues" evidence="1">
    <location>
        <begin position="136"/>
        <end position="160"/>
    </location>
</feature>
<evidence type="ECO:0000313" key="5">
    <source>
        <dbReference type="Proteomes" id="UP001165168"/>
    </source>
</evidence>
<protein>
    <submittedName>
        <fullName evidence="3">DUF937 domain-containing protein</fullName>
    </submittedName>
</protein>
<feature type="region of interest" description="Disordered" evidence="1">
    <location>
        <begin position="136"/>
        <end position="174"/>
    </location>
</feature>
<dbReference type="Pfam" id="PF06078">
    <property type="entry name" value="DUF937"/>
    <property type="match status" value="1"/>
</dbReference>